<gene>
    <name evidence="2" type="ORF">AVDCRST_MAG90-2755</name>
</gene>
<feature type="compositionally biased region" description="Basic and acidic residues" evidence="1">
    <location>
        <begin position="204"/>
        <end position="218"/>
    </location>
</feature>
<feature type="compositionally biased region" description="Basic residues" evidence="1">
    <location>
        <begin position="75"/>
        <end position="93"/>
    </location>
</feature>
<reference evidence="2" key="1">
    <citation type="submission" date="2020-02" db="EMBL/GenBank/DDBJ databases">
        <authorList>
            <person name="Meier V. D."/>
        </authorList>
    </citation>
    <scope>NUCLEOTIDE SEQUENCE</scope>
    <source>
        <strain evidence="2">AVDCRST_MAG90</strain>
    </source>
</reference>
<dbReference type="EMBL" id="CADCUC010000576">
    <property type="protein sequence ID" value="CAA9357619.1"/>
    <property type="molecule type" value="Genomic_DNA"/>
</dbReference>
<evidence type="ECO:0000313" key="2">
    <source>
        <dbReference type="EMBL" id="CAA9357619.1"/>
    </source>
</evidence>
<feature type="compositionally biased region" description="Basic and acidic residues" evidence="1">
    <location>
        <begin position="164"/>
        <end position="179"/>
    </location>
</feature>
<feature type="compositionally biased region" description="Basic and acidic residues" evidence="1">
    <location>
        <begin position="1"/>
        <end position="13"/>
    </location>
</feature>
<feature type="compositionally biased region" description="Basic and acidic residues" evidence="1">
    <location>
        <begin position="63"/>
        <end position="73"/>
    </location>
</feature>
<dbReference type="EC" id="1.1.1.3" evidence="2"/>
<feature type="compositionally biased region" description="Basic residues" evidence="1">
    <location>
        <begin position="147"/>
        <end position="163"/>
    </location>
</feature>
<protein>
    <submittedName>
        <fullName evidence="2">Homoserine dehydrogenase</fullName>
        <ecNumber evidence="2">1.1.1.3</ecNumber>
    </submittedName>
</protein>
<organism evidence="2">
    <name type="scientific">uncultured Microvirga sp</name>
    <dbReference type="NCBI Taxonomy" id="412392"/>
    <lineage>
        <taxon>Bacteria</taxon>
        <taxon>Pseudomonadati</taxon>
        <taxon>Pseudomonadota</taxon>
        <taxon>Alphaproteobacteria</taxon>
        <taxon>Hyphomicrobiales</taxon>
        <taxon>Methylobacteriaceae</taxon>
        <taxon>Microvirga</taxon>
        <taxon>environmental samples</taxon>
    </lineage>
</organism>
<feature type="region of interest" description="Disordered" evidence="1">
    <location>
        <begin position="1"/>
        <end position="239"/>
    </location>
</feature>
<accession>A0A6J4MEK3</accession>
<keyword evidence="2" id="KW-0560">Oxidoreductase</keyword>
<feature type="non-terminal residue" evidence="2">
    <location>
        <position position="1"/>
    </location>
</feature>
<feature type="non-terminal residue" evidence="2">
    <location>
        <position position="239"/>
    </location>
</feature>
<sequence>RHGPQARDPDEPRFRHRDRRRGGLCRGHLQHHPARPAHGRGTRLPHQAARRGRAHRDRHRAARASDHGAEILQRRAGHGGHERGHHRRRRRARTHPDRPGRRRRRHRVRGCGRHRRRGERRAAPALWPARGAARKAPARADAAPRGRLLHPPHGPRPHRRRGRCRDPHGGRGHLAREHPAAPVRDCGPQGPAWKIRRPGAACVDHLRGDRSRDPGRARQDRRRRAPGRAAPGHPDRARI</sequence>
<evidence type="ECO:0000256" key="1">
    <source>
        <dbReference type="SAM" id="MobiDB-lite"/>
    </source>
</evidence>
<feature type="compositionally biased region" description="Basic residues" evidence="1">
    <location>
        <begin position="14"/>
        <end position="62"/>
    </location>
</feature>
<proteinExistence type="predicted"/>
<dbReference type="GO" id="GO:0004412">
    <property type="term" value="F:homoserine dehydrogenase activity"/>
    <property type="evidence" value="ECO:0007669"/>
    <property type="project" value="UniProtKB-EC"/>
</dbReference>
<feature type="compositionally biased region" description="Basic residues" evidence="1">
    <location>
        <begin position="100"/>
        <end position="119"/>
    </location>
</feature>
<name>A0A6J4MEK3_9HYPH</name>
<dbReference type="AlphaFoldDB" id="A0A6J4MEK3"/>